<dbReference type="STRING" id="1379870.SD10_17195"/>
<proteinExistence type="predicted"/>
<keyword evidence="4" id="KW-1185">Reference proteome</keyword>
<dbReference type="Proteomes" id="UP000033054">
    <property type="component" value="Chromosome"/>
</dbReference>
<organism evidence="3 4">
    <name type="scientific">Spirosoma radiotolerans</name>
    <dbReference type="NCBI Taxonomy" id="1379870"/>
    <lineage>
        <taxon>Bacteria</taxon>
        <taxon>Pseudomonadati</taxon>
        <taxon>Bacteroidota</taxon>
        <taxon>Cytophagia</taxon>
        <taxon>Cytophagales</taxon>
        <taxon>Cytophagaceae</taxon>
        <taxon>Spirosoma</taxon>
    </lineage>
</organism>
<name>A0A0E3V828_9BACT</name>
<dbReference type="GO" id="GO:0008897">
    <property type="term" value="F:holo-[acyl-carrier-protein] synthase activity"/>
    <property type="evidence" value="ECO:0007669"/>
    <property type="project" value="InterPro"/>
</dbReference>
<accession>A0A0E3V828</accession>
<keyword evidence="1" id="KW-0808">Transferase</keyword>
<dbReference type="GO" id="GO:0000287">
    <property type="term" value="F:magnesium ion binding"/>
    <property type="evidence" value="ECO:0007669"/>
    <property type="project" value="InterPro"/>
</dbReference>
<dbReference type="KEGG" id="srd:SD10_17195"/>
<evidence type="ECO:0000313" key="4">
    <source>
        <dbReference type="Proteomes" id="UP000033054"/>
    </source>
</evidence>
<dbReference type="Pfam" id="PF01648">
    <property type="entry name" value="ACPS"/>
    <property type="match status" value="1"/>
</dbReference>
<sequence length="195" mass="21915">MIGNDIVDLEQASRESNWRRKGYIDKLFTRHEQQLIFGAPDPDRMVWLLWSMKESAYKLAVRQTKNRAFAPVKLECSVNVSAEAAAEGYVLYGESYQTKSLITSRYIATVAFAANTTPSYSQVIIPFDTADYQRHSDLLRQKLRQHGSALFQTSPHKICIDKDSLGIPVLAINNSATLPVSISHHGYYGAYVIGL</sequence>
<protein>
    <recommendedName>
        <fullName evidence="2">4'-phosphopantetheinyl transferase domain-containing protein</fullName>
    </recommendedName>
</protein>
<dbReference type="SUPFAM" id="SSF56214">
    <property type="entry name" value="4'-phosphopantetheinyl transferase"/>
    <property type="match status" value="1"/>
</dbReference>
<dbReference type="PATRIC" id="fig|1379870.5.peg.3729"/>
<evidence type="ECO:0000256" key="1">
    <source>
        <dbReference type="ARBA" id="ARBA00022679"/>
    </source>
</evidence>
<evidence type="ECO:0000259" key="2">
    <source>
        <dbReference type="Pfam" id="PF01648"/>
    </source>
</evidence>
<gene>
    <name evidence="3" type="ORF">SD10_17195</name>
</gene>
<dbReference type="EMBL" id="CP010429">
    <property type="protein sequence ID" value="AKD56387.1"/>
    <property type="molecule type" value="Genomic_DNA"/>
</dbReference>
<dbReference type="RefSeq" id="WP_046575395.1">
    <property type="nucleotide sequence ID" value="NZ_CP010429.1"/>
</dbReference>
<dbReference type="InterPro" id="IPR037143">
    <property type="entry name" value="4-PPantetheinyl_Trfase_dom_sf"/>
</dbReference>
<dbReference type="InterPro" id="IPR008278">
    <property type="entry name" value="4-PPantetheinyl_Trfase_dom"/>
</dbReference>
<feature type="domain" description="4'-phosphopantetheinyl transferase" evidence="2">
    <location>
        <begin position="2"/>
        <end position="74"/>
    </location>
</feature>
<dbReference type="OrthoDB" id="663853at2"/>
<dbReference type="Gene3D" id="3.90.470.20">
    <property type="entry name" value="4'-phosphopantetheinyl transferase domain"/>
    <property type="match status" value="1"/>
</dbReference>
<dbReference type="AlphaFoldDB" id="A0A0E3V828"/>
<evidence type="ECO:0000313" key="3">
    <source>
        <dbReference type="EMBL" id="AKD56387.1"/>
    </source>
</evidence>
<reference evidence="3 4" key="1">
    <citation type="journal article" date="2014" name="Curr. Microbiol.">
        <title>Spirosoma radiotolerans sp. nov., a gamma-radiation-resistant bacterium isolated from gamma ray-irradiated soil.</title>
        <authorList>
            <person name="Lee J.J."/>
            <person name="Srinivasan S."/>
            <person name="Lim S."/>
            <person name="Joe M."/>
            <person name="Im S."/>
            <person name="Bae S.I."/>
            <person name="Park K.R."/>
            <person name="Han J.H."/>
            <person name="Park S.H."/>
            <person name="Joo B.M."/>
            <person name="Park S.J."/>
            <person name="Kim M.K."/>
        </authorList>
    </citation>
    <scope>NUCLEOTIDE SEQUENCE [LARGE SCALE GENOMIC DNA]</scope>
    <source>
        <strain evidence="3 4">DG5A</strain>
    </source>
</reference>
<dbReference type="HOGENOM" id="CLU_120497_0_0_10"/>